<dbReference type="PANTHER" id="PTHR48097:SF9">
    <property type="entry name" value="L-THREONINE ALDOLASE"/>
    <property type="match status" value="1"/>
</dbReference>
<dbReference type="PANTHER" id="PTHR48097">
    <property type="entry name" value="L-THREONINE ALDOLASE-RELATED"/>
    <property type="match status" value="1"/>
</dbReference>
<comment type="cofactor">
    <cofactor evidence="1">
        <name>pyridoxal 5'-phosphate</name>
        <dbReference type="ChEBI" id="CHEBI:597326"/>
    </cofactor>
</comment>
<evidence type="ECO:0000259" key="5">
    <source>
        <dbReference type="Pfam" id="PF01212"/>
    </source>
</evidence>
<dbReference type="InterPro" id="IPR001597">
    <property type="entry name" value="ArAA_b-elim_lyase/Thr_aldolase"/>
</dbReference>
<keyword evidence="4" id="KW-0663">Pyridoxal phosphate</keyword>
<dbReference type="Proteomes" id="UP000051213">
    <property type="component" value="Unassembled WGS sequence"/>
</dbReference>
<sequence length="288" mass="32637">DESNCPHFGMHPTSHLEIHEEHAYAYLYNLRRSFVGPVKSTLLAEHILAIDEKISALLIELPAREIGGQLPSWDELEKIKAAAHDKQIKLHLDGARLWETKPFYNREYNEICAGFDSVYVSFYKGIGALPGAMLLGSVAFIEKAKLWQRRAGGTVQTLAPQIASAAMLLDKSLSRMPAYFKRTQQIVHHLSDIKALRFFPELPQVNMVHVYLPFRAEIANKVRAEIEEQYSIKMFGNALTSDKPEECYFELTVGENLLGLTDLKVHLIFSYLIDNGTEYSKQQSEAGR</sequence>
<dbReference type="GO" id="GO:0006545">
    <property type="term" value="P:glycine biosynthetic process"/>
    <property type="evidence" value="ECO:0007669"/>
    <property type="project" value="TreeGrafter"/>
</dbReference>
<dbReference type="AlphaFoldDB" id="A0A0R2TV60"/>
<name>A0A0R2TV60_9GAMM</name>
<dbReference type="Gene3D" id="3.40.640.10">
    <property type="entry name" value="Type I PLP-dependent aspartate aminotransferase-like (Major domain)"/>
    <property type="match status" value="1"/>
</dbReference>
<evidence type="ECO:0000256" key="1">
    <source>
        <dbReference type="ARBA" id="ARBA00001933"/>
    </source>
</evidence>
<dbReference type="InterPro" id="IPR015422">
    <property type="entry name" value="PyrdxlP-dep_Trfase_small"/>
</dbReference>
<evidence type="ECO:0000313" key="6">
    <source>
        <dbReference type="EMBL" id="KRO91065.1"/>
    </source>
</evidence>
<organism evidence="6 7">
    <name type="scientific">SAR92 bacterium BACL26 MAG-121220-bin70</name>
    <dbReference type="NCBI Taxonomy" id="1655626"/>
    <lineage>
        <taxon>Bacteria</taxon>
        <taxon>Pseudomonadati</taxon>
        <taxon>Pseudomonadota</taxon>
        <taxon>Gammaproteobacteria</taxon>
        <taxon>Cellvibrionales</taxon>
        <taxon>Porticoccaceae</taxon>
        <taxon>SAR92 clade</taxon>
    </lineage>
</organism>
<evidence type="ECO:0000313" key="7">
    <source>
        <dbReference type="Proteomes" id="UP000051213"/>
    </source>
</evidence>
<reference evidence="6 7" key="1">
    <citation type="submission" date="2015-10" db="EMBL/GenBank/DDBJ databases">
        <title>Metagenome-Assembled Genomes uncover a global brackish microbiome.</title>
        <authorList>
            <person name="Hugerth L.W."/>
            <person name="Larsson J."/>
            <person name="Alneberg J."/>
            <person name="Lindh M.V."/>
            <person name="Legrand C."/>
            <person name="Pinhassi J."/>
            <person name="Andersson A.F."/>
        </authorList>
    </citation>
    <scope>NUCLEOTIDE SEQUENCE [LARGE SCALE GENOMIC DNA]</scope>
    <source>
        <strain evidence="6">BACL26 MAG-121220-bin70</strain>
    </source>
</reference>
<dbReference type="EMBL" id="LICA01000627">
    <property type="protein sequence ID" value="KRO91065.1"/>
    <property type="molecule type" value="Genomic_DNA"/>
</dbReference>
<dbReference type="GO" id="GO:0005829">
    <property type="term" value="C:cytosol"/>
    <property type="evidence" value="ECO:0007669"/>
    <property type="project" value="TreeGrafter"/>
</dbReference>
<evidence type="ECO:0000256" key="4">
    <source>
        <dbReference type="ARBA" id="ARBA00022898"/>
    </source>
</evidence>
<dbReference type="InterPro" id="IPR015421">
    <property type="entry name" value="PyrdxlP-dep_Trfase_major"/>
</dbReference>
<dbReference type="Pfam" id="PF01212">
    <property type="entry name" value="Beta_elim_lyase"/>
    <property type="match status" value="1"/>
</dbReference>
<dbReference type="GO" id="GO:0006567">
    <property type="term" value="P:L-threonine catabolic process"/>
    <property type="evidence" value="ECO:0007669"/>
    <property type="project" value="TreeGrafter"/>
</dbReference>
<gene>
    <name evidence="6" type="ORF">ABS24_01575</name>
</gene>
<dbReference type="SUPFAM" id="SSF53383">
    <property type="entry name" value="PLP-dependent transferases"/>
    <property type="match status" value="1"/>
</dbReference>
<comment type="similarity">
    <text evidence="2">Belongs to the threonine aldolase family.</text>
</comment>
<evidence type="ECO:0000256" key="3">
    <source>
        <dbReference type="ARBA" id="ARBA00011881"/>
    </source>
</evidence>
<proteinExistence type="inferred from homology"/>
<evidence type="ECO:0000256" key="2">
    <source>
        <dbReference type="ARBA" id="ARBA00006966"/>
    </source>
</evidence>
<dbReference type="GO" id="GO:0008732">
    <property type="term" value="F:L-allo-threonine aldolase activity"/>
    <property type="evidence" value="ECO:0007669"/>
    <property type="project" value="TreeGrafter"/>
</dbReference>
<comment type="subunit">
    <text evidence="3">Homotetramer.</text>
</comment>
<comment type="caution">
    <text evidence="6">The sequence shown here is derived from an EMBL/GenBank/DDBJ whole genome shotgun (WGS) entry which is preliminary data.</text>
</comment>
<feature type="domain" description="Aromatic amino acid beta-eliminating lyase/threonine aldolase" evidence="5">
    <location>
        <begin position="45"/>
        <end position="210"/>
    </location>
</feature>
<accession>A0A0R2TV60</accession>
<dbReference type="Gene3D" id="3.90.1150.10">
    <property type="entry name" value="Aspartate Aminotransferase, domain 1"/>
    <property type="match status" value="1"/>
</dbReference>
<dbReference type="InterPro" id="IPR015424">
    <property type="entry name" value="PyrdxlP-dep_Trfase"/>
</dbReference>
<protein>
    <recommendedName>
        <fullName evidence="5">Aromatic amino acid beta-eliminating lyase/threonine aldolase domain-containing protein</fullName>
    </recommendedName>
</protein>
<feature type="non-terminal residue" evidence="6">
    <location>
        <position position="1"/>
    </location>
</feature>